<dbReference type="EC" id="6.1.1.11" evidence="12"/>
<accession>A0ABV3SIL3</accession>
<feature type="binding site" evidence="12">
    <location>
        <begin position="322"/>
        <end position="324"/>
    </location>
    <ligand>
        <name>L-serine</name>
        <dbReference type="ChEBI" id="CHEBI:33384"/>
    </ligand>
</feature>
<dbReference type="PANTHER" id="PTHR43697:SF1">
    <property type="entry name" value="SERINE--TRNA LIGASE"/>
    <property type="match status" value="1"/>
</dbReference>
<dbReference type="InterPro" id="IPR045864">
    <property type="entry name" value="aa-tRNA-synth_II/BPL/LPL"/>
</dbReference>
<proteinExistence type="inferred from homology"/>
<sequence>MLDIRWIRENPQALATALEKRGWSAEKSRSTVDDLISKDEARRDHVTELQQKQERRNQASKEIGNAMRSGDMALAERLKGEVGEIKAFVQNGEARERELDKVLDDALAVLPNVPLDDVPVGRDEHDNVEVRRVGEPRRINSAKEHWQIGEAMGLMDSERAAKLSGSRFTVLKGQLARLERALGQFMLDLHTTEHDYMEVQPPLLVRDDAMFGTGQLPKFGTDLFFSTERREVDRIENLSKTLTMELINNVIDSFHFSDIQKYLEKELPNTNLSERDTYRKYIEQYINGVEGNPVNNRWFSYISGIDQGPLAEAAKRLWLIPTAEVPLTNLVAKEILEAKNLPLRYTALTPCFRSEAGSAGKDTRGMLRQHQFYKVELVSITDENSSIDEHERMTACAEEVLKRLGLPFRTVVLCTGDMGFGARKTYDIEVWLPGQNAYREISSCSVCGDFQARRMDARYRPIPEEGQGRVLPRFVHTLNGSGVAVGRALIAVMENYQNEDGSVTIPEVLRPYMGGLDRIGAR</sequence>
<keyword evidence="6 12" id="KW-0547">Nucleotide-binding</keyword>
<evidence type="ECO:0000313" key="16">
    <source>
        <dbReference type="Proteomes" id="UP001556692"/>
    </source>
</evidence>
<evidence type="ECO:0000313" key="15">
    <source>
        <dbReference type="EMBL" id="MEX0406593.1"/>
    </source>
</evidence>
<evidence type="ECO:0000259" key="14">
    <source>
        <dbReference type="PROSITE" id="PS50862"/>
    </source>
</evidence>
<evidence type="ECO:0000256" key="8">
    <source>
        <dbReference type="ARBA" id="ARBA00022917"/>
    </source>
</evidence>
<dbReference type="InterPro" id="IPR042103">
    <property type="entry name" value="SerRS_1_N_sf"/>
</dbReference>
<dbReference type="PANTHER" id="PTHR43697">
    <property type="entry name" value="SERYL-TRNA SYNTHETASE"/>
    <property type="match status" value="1"/>
</dbReference>
<evidence type="ECO:0000256" key="7">
    <source>
        <dbReference type="ARBA" id="ARBA00022840"/>
    </source>
</evidence>
<evidence type="ECO:0000256" key="4">
    <source>
        <dbReference type="ARBA" id="ARBA00022490"/>
    </source>
</evidence>
<evidence type="ECO:0000256" key="6">
    <source>
        <dbReference type="ARBA" id="ARBA00022741"/>
    </source>
</evidence>
<keyword evidence="5 12" id="KW-0436">Ligase</keyword>
<comment type="function">
    <text evidence="12">Catalyzes the attachment of serine to tRNA(Ser). Is also able to aminoacylate tRNA(Sec) with serine, to form the misacylated tRNA L-seryl-tRNA(Sec), which will be further converted into selenocysteinyl-tRNA(Sec).</text>
</comment>
<protein>
    <recommendedName>
        <fullName evidence="12">Serine--tRNA ligase</fullName>
        <ecNumber evidence="12">6.1.1.11</ecNumber>
    </recommendedName>
    <alternativeName>
        <fullName evidence="12">Seryl-tRNA synthetase</fullName>
        <shortName evidence="12">SerRS</shortName>
    </alternativeName>
    <alternativeName>
        <fullName evidence="12">Seryl-tRNA(Ser/Sec) synthetase</fullName>
    </alternativeName>
</protein>
<comment type="catalytic activity">
    <reaction evidence="11 12">
        <text>tRNA(Ser) + L-serine + ATP = L-seryl-tRNA(Ser) + AMP + diphosphate + H(+)</text>
        <dbReference type="Rhea" id="RHEA:12292"/>
        <dbReference type="Rhea" id="RHEA-COMP:9669"/>
        <dbReference type="Rhea" id="RHEA-COMP:9703"/>
        <dbReference type="ChEBI" id="CHEBI:15378"/>
        <dbReference type="ChEBI" id="CHEBI:30616"/>
        <dbReference type="ChEBI" id="CHEBI:33019"/>
        <dbReference type="ChEBI" id="CHEBI:33384"/>
        <dbReference type="ChEBI" id="CHEBI:78442"/>
        <dbReference type="ChEBI" id="CHEBI:78533"/>
        <dbReference type="ChEBI" id="CHEBI:456215"/>
        <dbReference type="EC" id="6.1.1.11"/>
    </reaction>
</comment>
<comment type="pathway">
    <text evidence="2 12">Aminoacyl-tRNA biosynthesis; selenocysteinyl-tRNA(Sec) biosynthesis; L-seryl-tRNA(Sec) from L-serine and tRNA(Sec): step 1/1.</text>
</comment>
<dbReference type="Gene3D" id="1.10.287.40">
    <property type="entry name" value="Serine-tRNA synthetase, tRNA binding domain"/>
    <property type="match status" value="1"/>
</dbReference>
<keyword evidence="9 12" id="KW-0030">Aminoacyl-tRNA synthetase</keyword>
<evidence type="ECO:0000256" key="1">
    <source>
        <dbReference type="ARBA" id="ARBA00004496"/>
    </source>
</evidence>
<dbReference type="InterPro" id="IPR002314">
    <property type="entry name" value="aa-tRNA-synt_IIb"/>
</dbReference>
<comment type="caution">
    <text evidence="15">The sequence shown here is derived from an EMBL/GenBank/DDBJ whole genome shotgun (WGS) entry which is preliminary data.</text>
</comment>
<keyword evidence="8 12" id="KW-0648">Protein biosynthesis</keyword>
<keyword evidence="4 12" id="KW-0963">Cytoplasm</keyword>
<dbReference type="InterPro" id="IPR002317">
    <property type="entry name" value="Ser-tRNA-ligase_type_1"/>
</dbReference>
<dbReference type="Pfam" id="PF00587">
    <property type="entry name" value="tRNA-synt_2b"/>
    <property type="match status" value="1"/>
</dbReference>
<feature type="binding site" evidence="12">
    <location>
        <position position="481"/>
    </location>
    <ligand>
        <name>L-serine</name>
        <dbReference type="ChEBI" id="CHEBI:33384"/>
    </ligand>
</feature>
<gene>
    <name evidence="12 15" type="primary">serS</name>
    <name evidence="15" type="ORF">ABGN05_13025</name>
</gene>
<dbReference type="HAMAP" id="MF_00176">
    <property type="entry name" value="Ser_tRNA_synth_type1"/>
    <property type="match status" value="1"/>
</dbReference>
<dbReference type="InterPro" id="IPR006195">
    <property type="entry name" value="aa-tRNA-synth_II"/>
</dbReference>
<feature type="coiled-coil region" evidence="13">
    <location>
        <begin position="42"/>
        <end position="69"/>
    </location>
</feature>
<keyword evidence="16" id="KW-1185">Reference proteome</keyword>
<organism evidence="15 16">
    <name type="scientific">Aquibium pacificus</name>
    <dbReference type="NCBI Taxonomy" id="3153579"/>
    <lineage>
        <taxon>Bacteria</taxon>
        <taxon>Pseudomonadati</taxon>
        <taxon>Pseudomonadota</taxon>
        <taxon>Alphaproteobacteria</taxon>
        <taxon>Hyphomicrobiales</taxon>
        <taxon>Phyllobacteriaceae</taxon>
        <taxon>Aquibium</taxon>
    </lineage>
</organism>
<evidence type="ECO:0000256" key="2">
    <source>
        <dbReference type="ARBA" id="ARBA00005045"/>
    </source>
</evidence>
<dbReference type="PRINTS" id="PR00981">
    <property type="entry name" value="TRNASYNTHSER"/>
</dbReference>
<evidence type="ECO:0000256" key="10">
    <source>
        <dbReference type="ARBA" id="ARBA00047929"/>
    </source>
</evidence>
<comment type="domain">
    <text evidence="12">Consists of two distinct domains, a catalytic core and a N-terminal extension that is involved in tRNA binding.</text>
</comment>
<evidence type="ECO:0000256" key="11">
    <source>
        <dbReference type="ARBA" id="ARBA00048823"/>
    </source>
</evidence>
<dbReference type="InterPro" id="IPR015866">
    <property type="entry name" value="Ser-tRNA-synth_1_N"/>
</dbReference>
<feature type="binding site" evidence="12">
    <location>
        <begin position="353"/>
        <end position="355"/>
    </location>
    <ligand>
        <name>ATP</name>
        <dbReference type="ChEBI" id="CHEBI:30616"/>
    </ligand>
</feature>
<name>A0ABV3SIL3_9HYPH</name>
<dbReference type="CDD" id="cd00770">
    <property type="entry name" value="SerRS_core"/>
    <property type="match status" value="1"/>
</dbReference>
<evidence type="ECO:0000256" key="5">
    <source>
        <dbReference type="ARBA" id="ARBA00022598"/>
    </source>
</evidence>
<dbReference type="Pfam" id="PF02403">
    <property type="entry name" value="Seryl_tRNA_N"/>
    <property type="match status" value="1"/>
</dbReference>
<evidence type="ECO:0000256" key="3">
    <source>
        <dbReference type="ARBA" id="ARBA00010728"/>
    </source>
</evidence>
<dbReference type="InterPro" id="IPR010978">
    <property type="entry name" value="tRNA-bd_arm"/>
</dbReference>
<evidence type="ECO:0000256" key="13">
    <source>
        <dbReference type="SAM" id="Coils"/>
    </source>
</evidence>
<evidence type="ECO:0000256" key="9">
    <source>
        <dbReference type="ARBA" id="ARBA00023146"/>
    </source>
</evidence>
<reference evidence="15 16" key="1">
    <citation type="submission" date="2024-05" db="EMBL/GenBank/DDBJ databases">
        <authorList>
            <person name="Jiang F."/>
        </authorList>
    </citation>
    <scope>NUCLEOTIDE SEQUENCE [LARGE SCALE GENOMIC DNA]</scope>
    <source>
        <strain evidence="15 16">LZ166</strain>
    </source>
</reference>
<dbReference type="GO" id="GO:0004828">
    <property type="term" value="F:serine-tRNA ligase activity"/>
    <property type="evidence" value="ECO:0007669"/>
    <property type="project" value="UniProtKB-EC"/>
</dbReference>
<feature type="domain" description="Aminoacyl-transfer RNA synthetases class-II family profile" evidence="14">
    <location>
        <begin position="177"/>
        <end position="506"/>
    </location>
</feature>
<dbReference type="SUPFAM" id="SSF55681">
    <property type="entry name" value="Class II aaRS and biotin synthetases"/>
    <property type="match status" value="1"/>
</dbReference>
<comment type="subunit">
    <text evidence="12">Homodimer. The tRNA molecule binds across the dimer.</text>
</comment>
<comment type="catalytic activity">
    <reaction evidence="10 12">
        <text>tRNA(Sec) + L-serine + ATP = L-seryl-tRNA(Sec) + AMP + diphosphate + H(+)</text>
        <dbReference type="Rhea" id="RHEA:42580"/>
        <dbReference type="Rhea" id="RHEA-COMP:9742"/>
        <dbReference type="Rhea" id="RHEA-COMP:10128"/>
        <dbReference type="ChEBI" id="CHEBI:15378"/>
        <dbReference type="ChEBI" id="CHEBI:30616"/>
        <dbReference type="ChEBI" id="CHEBI:33019"/>
        <dbReference type="ChEBI" id="CHEBI:33384"/>
        <dbReference type="ChEBI" id="CHEBI:78442"/>
        <dbReference type="ChEBI" id="CHEBI:78533"/>
        <dbReference type="ChEBI" id="CHEBI:456215"/>
        <dbReference type="EC" id="6.1.1.11"/>
    </reaction>
</comment>
<feature type="binding site" evidence="12">
    <location>
        <position position="376"/>
    </location>
    <ligand>
        <name>L-serine</name>
        <dbReference type="ChEBI" id="CHEBI:33384"/>
    </ligand>
</feature>
<dbReference type="PROSITE" id="PS50862">
    <property type="entry name" value="AA_TRNA_LIGASE_II"/>
    <property type="match status" value="1"/>
</dbReference>
<feature type="binding site" evidence="12">
    <location>
        <begin position="440"/>
        <end position="443"/>
    </location>
    <ligand>
        <name>ATP</name>
        <dbReference type="ChEBI" id="CHEBI:30616"/>
    </ligand>
</feature>
<keyword evidence="7 12" id="KW-0067">ATP-binding</keyword>
<dbReference type="Proteomes" id="UP001556692">
    <property type="component" value="Unassembled WGS sequence"/>
</dbReference>
<dbReference type="NCBIfam" id="TIGR00414">
    <property type="entry name" value="serS"/>
    <property type="match status" value="1"/>
</dbReference>
<dbReference type="InterPro" id="IPR033729">
    <property type="entry name" value="SerRS_core"/>
</dbReference>
<dbReference type="RefSeq" id="WP_367954487.1">
    <property type="nucleotide sequence ID" value="NZ_JBDPGJ010000003.1"/>
</dbReference>
<evidence type="ECO:0000256" key="12">
    <source>
        <dbReference type="HAMAP-Rule" id="MF_00176"/>
    </source>
</evidence>
<keyword evidence="13" id="KW-0175">Coiled coil</keyword>
<dbReference type="EMBL" id="JBDPGJ010000003">
    <property type="protein sequence ID" value="MEX0406593.1"/>
    <property type="molecule type" value="Genomic_DNA"/>
</dbReference>
<comment type="similarity">
    <text evidence="3 12">Belongs to the class-II aminoacyl-tRNA synthetase family. Type-1 seryl-tRNA synthetase subfamily.</text>
</comment>
<dbReference type="Gene3D" id="3.30.930.10">
    <property type="entry name" value="Bira Bifunctional Protein, Domain 2"/>
    <property type="match status" value="1"/>
</dbReference>
<comment type="caution">
    <text evidence="12">Lacks conserved residue(s) required for the propagation of feature annotation.</text>
</comment>
<comment type="subcellular location">
    <subcellularLocation>
        <location evidence="1 12">Cytoplasm</location>
    </subcellularLocation>
</comment>
<dbReference type="PIRSF" id="PIRSF001529">
    <property type="entry name" value="Ser-tRNA-synth_IIa"/>
    <property type="match status" value="1"/>
</dbReference>
<dbReference type="SUPFAM" id="SSF46589">
    <property type="entry name" value="tRNA-binding arm"/>
    <property type="match status" value="1"/>
</dbReference>